<proteinExistence type="predicted"/>
<evidence type="ECO:0000313" key="2">
    <source>
        <dbReference type="EMBL" id="KRZ03780.1"/>
    </source>
</evidence>
<keyword evidence="3" id="KW-1185">Reference proteome</keyword>
<dbReference type="EMBL" id="JYDP01000182">
    <property type="protein sequence ID" value="KRZ03780.1"/>
    <property type="molecule type" value="Genomic_DNA"/>
</dbReference>
<protein>
    <submittedName>
        <fullName evidence="2">Uncharacterized protein</fullName>
    </submittedName>
</protein>
<organism evidence="2 3">
    <name type="scientific">Trichinella zimbabwensis</name>
    <dbReference type="NCBI Taxonomy" id="268475"/>
    <lineage>
        <taxon>Eukaryota</taxon>
        <taxon>Metazoa</taxon>
        <taxon>Ecdysozoa</taxon>
        <taxon>Nematoda</taxon>
        <taxon>Enoplea</taxon>
        <taxon>Dorylaimia</taxon>
        <taxon>Trichinellida</taxon>
        <taxon>Trichinellidae</taxon>
        <taxon>Trichinella</taxon>
    </lineage>
</organism>
<reference evidence="2 3" key="1">
    <citation type="submission" date="2015-01" db="EMBL/GenBank/DDBJ databases">
        <title>Evolution of Trichinella species and genotypes.</title>
        <authorList>
            <person name="Korhonen P.K."/>
            <person name="Edoardo P."/>
            <person name="Giuseppe L.R."/>
            <person name="Gasser R.B."/>
        </authorList>
    </citation>
    <scope>NUCLEOTIDE SEQUENCE [LARGE SCALE GENOMIC DNA]</scope>
    <source>
        <strain evidence="2">ISS1029</strain>
    </source>
</reference>
<gene>
    <name evidence="2" type="ORF">T11_15145</name>
</gene>
<dbReference type="AlphaFoldDB" id="A0A0V1H128"/>
<evidence type="ECO:0000313" key="3">
    <source>
        <dbReference type="Proteomes" id="UP000055024"/>
    </source>
</evidence>
<sequence>MEKISGDQTRTIYIRYACLIGVLARFVDGSVISAICMCYAFVSMASVTMVDGIRGAAFPMAFSQIIL</sequence>
<keyword evidence="1" id="KW-0812">Transmembrane</keyword>
<name>A0A0V1H128_9BILA</name>
<evidence type="ECO:0000256" key="1">
    <source>
        <dbReference type="SAM" id="Phobius"/>
    </source>
</evidence>
<comment type="caution">
    <text evidence="2">The sequence shown here is derived from an EMBL/GenBank/DDBJ whole genome shotgun (WGS) entry which is preliminary data.</text>
</comment>
<accession>A0A0V1H128</accession>
<keyword evidence="1" id="KW-1133">Transmembrane helix</keyword>
<keyword evidence="1" id="KW-0472">Membrane</keyword>
<feature type="transmembrane region" description="Helical" evidence="1">
    <location>
        <begin position="12"/>
        <end position="42"/>
    </location>
</feature>
<dbReference type="Proteomes" id="UP000055024">
    <property type="component" value="Unassembled WGS sequence"/>
</dbReference>